<comment type="caution">
    <text evidence="2">The sequence shown here is derived from an EMBL/GenBank/DDBJ whole genome shotgun (WGS) entry which is preliminary data.</text>
</comment>
<gene>
    <name evidence="2" type="ORF">BXY57_1781</name>
</gene>
<evidence type="ECO:0000256" key="1">
    <source>
        <dbReference type="SAM" id="Coils"/>
    </source>
</evidence>
<organism evidence="2 3">
    <name type="scientific">Thermoflavifilum aggregans</name>
    <dbReference type="NCBI Taxonomy" id="454188"/>
    <lineage>
        <taxon>Bacteria</taxon>
        <taxon>Pseudomonadati</taxon>
        <taxon>Bacteroidota</taxon>
        <taxon>Chitinophagia</taxon>
        <taxon>Chitinophagales</taxon>
        <taxon>Chitinophagaceae</taxon>
        <taxon>Thermoflavifilum</taxon>
    </lineage>
</organism>
<dbReference type="GO" id="GO:1990281">
    <property type="term" value="C:efflux pump complex"/>
    <property type="evidence" value="ECO:0007669"/>
    <property type="project" value="TreeGrafter"/>
</dbReference>
<sequence>MYKLKIIFLVASTTTLLTACKENKVSFDASGSFEAEETIISSEATGTIKQLDIEEGQTLKAGQVIGYIDSVQLFLKKKQLEAQVIALLAKRPNIPVQLSVLQEQLKTAEKEKARIVNLVKGDAATQKQLDDINAQIEVLKKQIEAEKSTLSISRESIDKEVVPLQAQIDELNNQLSKCKIINPIEGTVLTKFAEANEWTSIGKPIYTIADLSNIILRAYITGNQLPQVKLNQQVKVLTDDGKGGYKETTGAIIWISDKAEFTPKTIQTKDERANMVYAIKVKVKNDGSYKIGMYGEIKFL</sequence>
<dbReference type="OrthoDB" id="9778236at2"/>
<evidence type="ECO:0000313" key="2">
    <source>
        <dbReference type="EMBL" id="PJJ76177.1"/>
    </source>
</evidence>
<protein>
    <submittedName>
        <fullName evidence="2">HlyD family secretion protein</fullName>
    </submittedName>
</protein>
<dbReference type="Proteomes" id="UP000230000">
    <property type="component" value="Unassembled WGS sequence"/>
</dbReference>
<feature type="coiled-coil region" evidence="1">
    <location>
        <begin position="98"/>
        <end position="174"/>
    </location>
</feature>
<dbReference type="RefSeq" id="WP_100314694.1">
    <property type="nucleotide sequence ID" value="NZ_PGFG01000001.1"/>
</dbReference>
<dbReference type="Gene3D" id="2.40.50.100">
    <property type="match status" value="1"/>
</dbReference>
<dbReference type="AlphaFoldDB" id="A0A2M9CWC8"/>
<keyword evidence="1" id="KW-0175">Coiled coil</keyword>
<dbReference type="Gene3D" id="2.40.30.170">
    <property type="match status" value="1"/>
</dbReference>
<accession>A0A2M9CWC8</accession>
<dbReference type="EMBL" id="PGFG01000001">
    <property type="protein sequence ID" value="PJJ76177.1"/>
    <property type="molecule type" value="Genomic_DNA"/>
</dbReference>
<reference evidence="2 3" key="1">
    <citation type="submission" date="2017-11" db="EMBL/GenBank/DDBJ databases">
        <title>Genomic Encyclopedia of Archaeal and Bacterial Type Strains, Phase II (KMG-II): From Individual Species to Whole Genera.</title>
        <authorList>
            <person name="Goeker M."/>
        </authorList>
    </citation>
    <scope>NUCLEOTIDE SEQUENCE [LARGE SCALE GENOMIC DNA]</scope>
    <source>
        <strain evidence="2 3">DSM 27268</strain>
    </source>
</reference>
<proteinExistence type="predicted"/>
<dbReference type="GO" id="GO:0015562">
    <property type="term" value="F:efflux transmembrane transporter activity"/>
    <property type="evidence" value="ECO:0007669"/>
    <property type="project" value="TreeGrafter"/>
</dbReference>
<evidence type="ECO:0000313" key="3">
    <source>
        <dbReference type="Proteomes" id="UP000230000"/>
    </source>
</evidence>
<dbReference type="PANTHER" id="PTHR30469">
    <property type="entry name" value="MULTIDRUG RESISTANCE PROTEIN MDTA"/>
    <property type="match status" value="1"/>
</dbReference>
<dbReference type="PROSITE" id="PS51257">
    <property type="entry name" value="PROKAR_LIPOPROTEIN"/>
    <property type="match status" value="1"/>
</dbReference>
<keyword evidence="3" id="KW-1185">Reference proteome</keyword>
<name>A0A2M9CWC8_9BACT</name>
<dbReference type="SUPFAM" id="SSF111369">
    <property type="entry name" value="HlyD-like secretion proteins"/>
    <property type="match status" value="1"/>
</dbReference>